<dbReference type="Pfam" id="PF01477">
    <property type="entry name" value="PLAT"/>
    <property type="match status" value="1"/>
</dbReference>
<dbReference type="PROSITE" id="PS50095">
    <property type="entry name" value="PLAT"/>
    <property type="match status" value="1"/>
</dbReference>
<dbReference type="SUPFAM" id="SSF49723">
    <property type="entry name" value="Lipase/lipooxygenase domain (PLAT/LH2 domain)"/>
    <property type="match status" value="1"/>
</dbReference>
<protein>
    <recommendedName>
        <fullName evidence="3">PLAT domain-containing protein</fullName>
    </recommendedName>
</protein>
<proteinExistence type="predicted"/>
<evidence type="ECO:0000313" key="5">
    <source>
        <dbReference type="Proteomes" id="UP000887567"/>
    </source>
</evidence>
<dbReference type="RefSeq" id="XP_020902068.1">
    <property type="nucleotide sequence ID" value="XM_021046409.2"/>
</dbReference>
<dbReference type="PANTHER" id="PTHR45901">
    <property type="entry name" value="PROTEIN CBG12474"/>
    <property type="match status" value="1"/>
</dbReference>
<dbReference type="KEGG" id="epa:110240592"/>
<dbReference type="GeneID" id="110240592"/>
<dbReference type="Proteomes" id="UP000887567">
    <property type="component" value="Unplaced"/>
</dbReference>
<comment type="caution">
    <text evidence="1">Lacks conserved residue(s) required for the propagation of feature annotation.</text>
</comment>
<dbReference type="AlphaFoldDB" id="A0A913XBJ7"/>
<dbReference type="Gene3D" id="2.60.60.20">
    <property type="entry name" value="PLAT/LH2 domain"/>
    <property type="match status" value="1"/>
</dbReference>
<dbReference type="OrthoDB" id="5946541at2759"/>
<feature type="domain" description="PLAT" evidence="3">
    <location>
        <begin position="21"/>
        <end position="130"/>
    </location>
</feature>
<dbReference type="InterPro" id="IPR052970">
    <property type="entry name" value="Inner_ear_hair_cell_LOXHD"/>
</dbReference>
<reference evidence="4" key="1">
    <citation type="submission" date="2022-11" db="UniProtKB">
        <authorList>
            <consortium name="EnsemblMetazoa"/>
        </authorList>
    </citation>
    <scope>IDENTIFICATION</scope>
</reference>
<feature type="signal peptide" evidence="2">
    <location>
        <begin position="1"/>
        <end position="20"/>
    </location>
</feature>
<sequence>MLSILAFCVLVLSPISLSAGFRYHVDTKTGNKLGASTDSDIFIKIVGNKGATGTHELASSGDDFESGNLDSFVINDSTDIGVPRTIRIYRTSTFLGNWYLEWVRVNYNEKQYLFRYNSWVPGRKWIDIEK</sequence>
<evidence type="ECO:0000256" key="2">
    <source>
        <dbReference type="SAM" id="SignalP"/>
    </source>
</evidence>
<dbReference type="InterPro" id="IPR001024">
    <property type="entry name" value="PLAT/LH2_dom"/>
</dbReference>
<dbReference type="PANTHER" id="PTHR45901:SF3">
    <property type="entry name" value="LIPOXYGENASE HOMOLOGY DOMAIN-CONTAINING PROTEIN 1"/>
    <property type="match status" value="1"/>
</dbReference>
<dbReference type="InterPro" id="IPR036392">
    <property type="entry name" value="PLAT/LH2_dom_sf"/>
</dbReference>
<organism evidence="4 5">
    <name type="scientific">Exaiptasia diaphana</name>
    <name type="common">Tropical sea anemone</name>
    <name type="synonym">Aiptasia pulchella</name>
    <dbReference type="NCBI Taxonomy" id="2652724"/>
    <lineage>
        <taxon>Eukaryota</taxon>
        <taxon>Metazoa</taxon>
        <taxon>Cnidaria</taxon>
        <taxon>Anthozoa</taxon>
        <taxon>Hexacorallia</taxon>
        <taxon>Actiniaria</taxon>
        <taxon>Aiptasiidae</taxon>
        <taxon>Exaiptasia</taxon>
    </lineage>
</organism>
<accession>A0A913XBJ7</accession>
<evidence type="ECO:0000259" key="3">
    <source>
        <dbReference type="PROSITE" id="PS50095"/>
    </source>
</evidence>
<evidence type="ECO:0000313" key="4">
    <source>
        <dbReference type="EnsemblMetazoa" id="XP_020902068.1"/>
    </source>
</evidence>
<keyword evidence="2" id="KW-0732">Signal</keyword>
<name>A0A913XBJ7_EXADI</name>
<evidence type="ECO:0000256" key="1">
    <source>
        <dbReference type="PROSITE-ProRule" id="PRU00152"/>
    </source>
</evidence>
<dbReference type="EnsemblMetazoa" id="XM_021046409.2">
    <property type="protein sequence ID" value="XP_020902068.1"/>
    <property type="gene ID" value="LOC110240592"/>
</dbReference>
<feature type="chain" id="PRO_5037226607" description="PLAT domain-containing protein" evidence="2">
    <location>
        <begin position="21"/>
        <end position="130"/>
    </location>
</feature>
<keyword evidence="5" id="KW-1185">Reference proteome</keyword>